<evidence type="ECO:0000256" key="4">
    <source>
        <dbReference type="ARBA" id="ARBA00022692"/>
    </source>
</evidence>
<dbReference type="EMBL" id="JAKNRW010000001">
    <property type="protein sequence ID" value="MCK1788673.1"/>
    <property type="molecule type" value="Genomic_DNA"/>
</dbReference>
<name>A0ABT0ESG7_9PSED</name>
<reference evidence="11 12" key="1">
    <citation type="submission" date="2022-02" db="EMBL/GenBank/DDBJ databases">
        <title>Comparative genomics of the first Antarctic Pseudomonas spp. capable of biotransforming 2,4,6-Trinitrotoluene.</title>
        <authorList>
            <person name="Cabrera M.A."/>
            <person name="Marquez S.L."/>
            <person name="Perez-Donoso J.M."/>
        </authorList>
    </citation>
    <scope>NUCLEOTIDE SEQUENCE [LARGE SCALE GENOMIC DNA]</scope>
    <source>
        <strain evidence="11 12">TNT19</strain>
    </source>
</reference>
<dbReference type="PANTHER" id="PTHR32089:SF112">
    <property type="entry name" value="LYSOZYME-LIKE PROTEIN-RELATED"/>
    <property type="match status" value="1"/>
</dbReference>
<sequence length="663" mass="71584">MSNNSSLVSLTTLLLLVSGVGAGYTGYQYYKNSMQEGFLLKAGYDAQTNAMQAIYLADRAATNSIYTSEMDGLESAVEKAFAAIRNGDPVRGIEPAPASVLANLDAIQKVWDELSPSVSQIISRRSTTDQYTRNLADTQRTAREALVSAKDARTKLDALAPPGQLRAQLAEALASLEEGQLALSSDSSVTSDTLRASSSAFAKYVATLGRLGQSFPQDQTFMSPLIKSYHDAESVVRLIQKTVDSSAGVSENIPHAKSIWAARDRVASSSASLIGSIQALPDSRPVGLTIFAALGGLTLLLSIASVLLMRSITSSRTELVESQGRSQDVTIATKSKHLKVLLDEIEQVGQGRLNTHITEDNESTKEIAKVLNQTFRGVAQIFDEVRGTIIGLSAATEQTLVTEQNVAQNRAEQDKAIETIDRLFTDLTQFINGIEDMTFQTQQISDDMGRKVSSGEIAVTQVHDNILELQQQTLSIQHRSKHMIESFQVLENIASVVALVAARAQNLSFNANLLADELQDKGQSNRIAAASKAMARLAEETKDAVVQINVQLKTMNDAARETQSAVDRAGRETEKLRDRSNAAQDALKAILELTNSLTKGCLSAIEETKLLKSKSSDVGEIVDSVNQYSADNSAASEQTAIAIKGVNRQAQDLQTTIAHFSKE</sequence>
<keyword evidence="6 9" id="KW-0472">Membrane</keyword>
<evidence type="ECO:0000256" key="2">
    <source>
        <dbReference type="ARBA" id="ARBA00022475"/>
    </source>
</evidence>
<evidence type="ECO:0000256" key="5">
    <source>
        <dbReference type="ARBA" id="ARBA00022989"/>
    </source>
</evidence>
<gene>
    <name evidence="11" type="ORF">L9059_00400</name>
</gene>
<keyword evidence="4 9" id="KW-0812">Transmembrane</keyword>
<dbReference type="Gene3D" id="1.10.287.950">
    <property type="entry name" value="Methyl-accepting chemotaxis protein"/>
    <property type="match status" value="1"/>
</dbReference>
<evidence type="ECO:0000313" key="11">
    <source>
        <dbReference type="EMBL" id="MCK1788673.1"/>
    </source>
</evidence>
<accession>A0ABT0ESG7</accession>
<keyword evidence="12" id="KW-1185">Reference proteome</keyword>
<evidence type="ECO:0000256" key="7">
    <source>
        <dbReference type="ARBA" id="ARBA00023224"/>
    </source>
</evidence>
<evidence type="ECO:0000313" key="12">
    <source>
        <dbReference type="Proteomes" id="UP001299876"/>
    </source>
</evidence>
<organism evidence="11 12">
    <name type="scientific">Pseudomonas violetae</name>
    <dbReference type="NCBI Taxonomy" id="2915813"/>
    <lineage>
        <taxon>Bacteria</taxon>
        <taxon>Pseudomonadati</taxon>
        <taxon>Pseudomonadota</taxon>
        <taxon>Gammaproteobacteria</taxon>
        <taxon>Pseudomonadales</taxon>
        <taxon>Pseudomonadaceae</taxon>
        <taxon>Pseudomonas</taxon>
    </lineage>
</organism>
<evidence type="ECO:0000256" key="8">
    <source>
        <dbReference type="PROSITE-ProRule" id="PRU00284"/>
    </source>
</evidence>
<dbReference type="PROSITE" id="PS50111">
    <property type="entry name" value="CHEMOTAXIS_TRANSDUC_2"/>
    <property type="match status" value="1"/>
</dbReference>
<evidence type="ECO:0000256" key="6">
    <source>
        <dbReference type="ARBA" id="ARBA00023136"/>
    </source>
</evidence>
<comment type="subcellular location">
    <subcellularLocation>
        <location evidence="1">Cell membrane</location>
    </subcellularLocation>
</comment>
<evidence type="ECO:0000256" key="3">
    <source>
        <dbReference type="ARBA" id="ARBA00022481"/>
    </source>
</evidence>
<dbReference type="InterPro" id="IPR004089">
    <property type="entry name" value="MCPsignal_dom"/>
</dbReference>
<protein>
    <submittedName>
        <fullName evidence="11">Methyl-accepting chemotaxis protein</fullName>
    </submittedName>
</protein>
<dbReference type="PANTHER" id="PTHR32089">
    <property type="entry name" value="METHYL-ACCEPTING CHEMOTAXIS PROTEIN MCPB"/>
    <property type="match status" value="1"/>
</dbReference>
<proteinExistence type="predicted"/>
<keyword evidence="5 9" id="KW-1133">Transmembrane helix</keyword>
<feature type="domain" description="Methyl-accepting transducer" evidence="10">
    <location>
        <begin position="388"/>
        <end position="647"/>
    </location>
</feature>
<keyword evidence="3" id="KW-0488">Methylation</keyword>
<evidence type="ECO:0000256" key="9">
    <source>
        <dbReference type="SAM" id="Phobius"/>
    </source>
</evidence>
<comment type="caution">
    <text evidence="11">The sequence shown here is derived from an EMBL/GenBank/DDBJ whole genome shotgun (WGS) entry which is preliminary data.</text>
</comment>
<keyword evidence="2" id="KW-1003">Cell membrane</keyword>
<dbReference type="Proteomes" id="UP001299876">
    <property type="component" value="Unassembled WGS sequence"/>
</dbReference>
<keyword evidence="7 8" id="KW-0807">Transducer</keyword>
<feature type="transmembrane region" description="Helical" evidence="9">
    <location>
        <begin position="286"/>
        <end position="309"/>
    </location>
</feature>
<dbReference type="RefSeq" id="WP_247285588.1">
    <property type="nucleotide sequence ID" value="NZ_JAKNRW010000001.1"/>
</dbReference>
<dbReference type="SUPFAM" id="SSF58104">
    <property type="entry name" value="Methyl-accepting chemotaxis protein (MCP) signaling domain"/>
    <property type="match status" value="1"/>
</dbReference>
<evidence type="ECO:0000259" key="10">
    <source>
        <dbReference type="PROSITE" id="PS50111"/>
    </source>
</evidence>
<evidence type="ECO:0000256" key="1">
    <source>
        <dbReference type="ARBA" id="ARBA00004236"/>
    </source>
</evidence>